<evidence type="ECO:0008006" key="3">
    <source>
        <dbReference type="Google" id="ProtNLM"/>
    </source>
</evidence>
<protein>
    <recommendedName>
        <fullName evidence="3">Reverse transcriptase domain-containing protein</fullName>
    </recommendedName>
</protein>
<dbReference type="OrthoDB" id="425681at2759"/>
<evidence type="ECO:0000313" key="1">
    <source>
        <dbReference type="EMBL" id="GBP72567.1"/>
    </source>
</evidence>
<gene>
    <name evidence="1" type="ORF">EVAR_89663_1</name>
</gene>
<accession>A0A4C1YDN6</accession>
<dbReference type="STRING" id="151549.A0A4C1YDN6"/>
<proteinExistence type="predicted"/>
<sequence length="170" mass="19184">MDTCLYDLKEYECGLRMDVLSAKCLLYAAGQIILAPSACGLQEMVNKINDFVKKRGMKVNVAKTKVMFFERGEIMIECDIVIEGEKVGQVKEFVYLGSLFTNDGKHDRDMERKVYAGNKVNGALLAIMNSKSISRQTRLAICNGFLIPTLMSASKRWVWQKKNESKINAI</sequence>
<keyword evidence="2" id="KW-1185">Reference proteome</keyword>
<dbReference type="EMBL" id="BGZK01001150">
    <property type="protein sequence ID" value="GBP72567.1"/>
    <property type="molecule type" value="Genomic_DNA"/>
</dbReference>
<evidence type="ECO:0000313" key="2">
    <source>
        <dbReference type="Proteomes" id="UP000299102"/>
    </source>
</evidence>
<reference evidence="1 2" key="1">
    <citation type="journal article" date="2019" name="Commun. Biol.">
        <title>The bagworm genome reveals a unique fibroin gene that provides high tensile strength.</title>
        <authorList>
            <person name="Kono N."/>
            <person name="Nakamura H."/>
            <person name="Ohtoshi R."/>
            <person name="Tomita M."/>
            <person name="Numata K."/>
            <person name="Arakawa K."/>
        </authorList>
    </citation>
    <scope>NUCLEOTIDE SEQUENCE [LARGE SCALE GENOMIC DNA]</scope>
</reference>
<dbReference type="Proteomes" id="UP000299102">
    <property type="component" value="Unassembled WGS sequence"/>
</dbReference>
<comment type="caution">
    <text evidence="1">The sequence shown here is derived from an EMBL/GenBank/DDBJ whole genome shotgun (WGS) entry which is preliminary data.</text>
</comment>
<dbReference type="AlphaFoldDB" id="A0A4C1YDN6"/>
<dbReference type="PANTHER" id="PTHR47027">
    <property type="entry name" value="REVERSE TRANSCRIPTASE DOMAIN-CONTAINING PROTEIN"/>
    <property type="match status" value="1"/>
</dbReference>
<name>A0A4C1YDN6_EUMVA</name>
<dbReference type="PANTHER" id="PTHR47027:SF30">
    <property type="entry name" value="THAP-TYPE DOMAIN-CONTAINING PROTEIN"/>
    <property type="match status" value="1"/>
</dbReference>
<organism evidence="1 2">
    <name type="scientific">Eumeta variegata</name>
    <name type="common">Bagworm moth</name>
    <name type="synonym">Eumeta japonica</name>
    <dbReference type="NCBI Taxonomy" id="151549"/>
    <lineage>
        <taxon>Eukaryota</taxon>
        <taxon>Metazoa</taxon>
        <taxon>Ecdysozoa</taxon>
        <taxon>Arthropoda</taxon>
        <taxon>Hexapoda</taxon>
        <taxon>Insecta</taxon>
        <taxon>Pterygota</taxon>
        <taxon>Neoptera</taxon>
        <taxon>Endopterygota</taxon>
        <taxon>Lepidoptera</taxon>
        <taxon>Glossata</taxon>
        <taxon>Ditrysia</taxon>
        <taxon>Tineoidea</taxon>
        <taxon>Psychidae</taxon>
        <taxon>Oiketicinae</taxon>
        <taxon>Eumeta</taxon>
    </lineage>
</organism>